<dbReference type="InterPro" id="IPR036264">
    <property type="entry name" value="Bact_exopeptidase_dim_dom"/>
</dbReference>
<keyword evidence="29" id="KW-1185">Reference proteome</keyword>
<dbReference type="GO" id="GO:0008233">
    <property type="term" value="F:peptidase activity"/>
    <property type="evidence" value="ECO:0007669"/>
    <property type="project" value="UniProtKB-KW"/>
</dbReference>
<comment type="catalytic activity">
    <reaction evidence="16">
        <text>N-(9Z-octadecenoyl)-L-asparagine + H2O = L-asparagine + (9Z)-octadecenoate</text>
        <dbReference type="Rhea" id="RHEA:64136"/>
        <dbReference type="ChEBI" id="CHEBI:15377"/>
        <dbReference type="ChEBI" id="CHEBI:30823"/>
        <dbReference type="ChEBI" id="CHEBI:58048"/>
        <dbReference type="ChEBI" id="CHEBI:149730"/>
    </reaction>
    <physiologicalReaction direction="left-to-right" evidence="16">
        <dbReference type="Rhea" id="RHEA:64137"/>
    </physiologicalReaction>
</comment>
<evidence type="ECO:0000256" key="10">
    <source>
        <dbReference type="ARBA" id="ARBA00047567"/>
    </source>
</evidence>
<comment type="catalytic activity">
    <reaction evidence="23">
        <text>an N-acyl-aromatic L-alpha-amino acid + H2O = an aromatic L-alpha-amino acid + a carboxylate</text>
        <dbReference type="Rhea" id="RHEA:54184"/>
        <dbReference type="ChEBI" id="CHEBI:15377"/>
        <dbReference type="ChEBI" id="CHEBI:29067"/>
        <dbReference type="ChEBI" id="CHEBI:84824"/>
        <dbReference type="ChEBI" id="CHEBI:138093"/>
        <dbReference type="EC" id="3.5.1.114"/>
    </reaction>
    <physiologicalReaction direction="left-to-right" evidence="23">
        <dbReference type="Rhea" id="RHEA:54185"/>
    </physiologicalReaction>
    <physiologicalReaction direction="right-to-left" evidence="23">
        <dbReference type="Rhea" id="RHEA:54186"/>
    </physiologicalReaction>
</comment>
<comment type="pathway">
    <text evidence="1">Lipid metabolism; fatty acid metabolism.</text>
</comment>
<dbReference type="PANTHER" id="PTHR45962">
    <property type="entry name" value="N-FATTY-ACYL-AMINO ACID SYNTHASE/HYDROLASE PM20D1"/>
    <property type="match status" value="1"/>
</dbReference>
<dbReference type="Pfam" id="PF01546">
    <property type="entry name" value="Peptidase_M20"/>
    <property type="match status" value="1"/>
</dbReference>
<comment type="catalytic activity">
    <reaction evidence="24">
        <text>L-phenylalanine + (9Z)-octadecenoate = N-(9Z-octadecenoyl)-L-phenylalanine + H2O</text>
        <dbReference type="Rhea" id="RHEA:51300"/>
        <dbReference type="ChEBI" id="CHEBI:15377"/>
        <dbReference type="ChEBI" id="CHEBI:30823"/>
        <dbReference type="ChEBI" id="CHEBI:58095"/>
        <dbReference type="ChEBI" id="CHEBI:134020"/>
    </reaction>
    <physiologicalReaction direction="left-to-right" evidence="24">
        <dbReference type="Rhea" id="RHEA:51301"/>
    </physiologicalReaction>
    <physiologicalReaction direction="right-to-left" evidence="24">
        <dbReference type="Rhea" id="RHEA:51302"/>
    </physiologicalReaction>
</comment>
<comment type="catalytic activity">
    <reaction evidence="21">
        <text>N-(9Z-octadecenoyl)-L-tryptophan + H2O = L-tryptophan + (9Z)-octadecenoate</text>
        <dbReference type="Rhea" id="RHEA:64176"/>
        <dbReference type="ChEBI" id="CHEBI:15377"/>
        <dbReference type="ChEBI" id="CHEBI:30823"/>
        <dbReference type="ChEBI" id="CHEBI:57912"/>
        <dbReference type="ChEBI" id="CHEBI:149733"/>
    </reaction>
    <physiologicalReaction direction="left-to-right" evidence="21">
        <dbReference type="Rhea" id="RHEA:64177"/>
    </physiologicalReaction>
</comment>
<comment type="catalytic activity">
    <reaction evidence="18">
        <text>an N-acyl-L-amino acid + H2O = an L-alpha-amino acid + a carboxylate</text>
        <dbReference type="Rhea" id="RHEA:15565"/>
        <dbReference type="ChEBI" id="CHEBI:15377"/>
        <dbReference type="ChEBI" id="CHEBI:29067"/>
        <dbReference type="ChEBI" id="CHEBI:59869"/>
        <dbReference type="ChEBI" id="CHEBI:59874"/>
        <dbReference type="EC" id="3.5.1.14"/>
    </reaction>
    <physiologicalReaction direction="left-to-right" evidence="18">
        <dbReference type="Rhea" id="RHEA:15566"/>
    </physiologicalReaction>
    <physiologicalReaction direction="right-to-left" evidence="18">
        <dbReference type="Rhea" id="RHEA:15567"/>
    </physiologicalReaction>
</comment>
<dbReference type="FunFam" id="3.40.630.10:FF:000027">
    <property type="entry name" value="N-fatty-acyl-amino acid synthase/hydrolase PM20D1"/>
    <property type="match status" value="1"/>
</dbReference>
<accession>A0A8C4TVZ0</accession>
<comment type="function">
    <text evidence="8">Secreted enzyme that regulates the endogenous N-fatty acyl amino acid (NAAs) tissue and circulating levels by functioning as a bidirectional NAA synthase/hydrolase. It condenses free fatty acids and free amino acids to generate NAAs and bidirectionally catalyzes the reverse hydrolysis reaction. Some of these NAAs stimulate oxidative metabolism via mitochondrial uncoupling, increasing energy expenditure in a UPC1-independent manner. Thereby, this secreted protein may indirectly regulate whole body energy expenditure. PM20D1 circulates in tight association with both low- and high-density (LDL and HDL,respectively) lipoprotein particles.</text>
</comment>
<evidence type="ECO:0000256" key="25">
    <source>
        <dbReference type="ARBA" id="ARBA00049100"/>
    </source>
</evidence>
<keyword evidence="4" id="KW-0479">Metal-binding</keyword>
<evidence type="ECO:0000313" key="29">
    <source>
        <dbReference type="Proteomes" id="UP000694562"/>
    </source>
</evidence>
<dbReference type="CDD" id="cd05674">
    <property type="entry name" value="M20_yscS"/>
    <property type="match status" value="1"/>
</dbReference>
<proteinExistence type="inferred from homology"/>
<dbReference type="InterPro" id="IPR002933">
    <property type="entry name" value="Peptidase_M20"/>
</dbReference>
<evidence type="ECO:0000256" key="26">
    <source>
        <dbReference type="ARBA" id="ARBA00049457"/>
    </source>
</evidence>
<reference evidence="28" key="2">
    <citation type="submission" date="2025-09" db="UniProtKB">
        <authorList>
            <consortium name="Ensembl"/>
        </authorList>
    </citation>
    <scope>IDENTIFICATION</scope>
</reference>
<comment type="catalytic activity">
    <reaction evidence="22">
        <text>N-(9Z-octadecenoyl)-L-leucine + H2O = L-leucine + (9Z)-octadecenoate</text>
        <dbReference type="Rhea" id="RHEA:51360"/>
        <dbReference type="ChEBI" id="CHEBI:15377"/>
        <dbReference type="ChEBI" id="CHEBI:30823"/>
        <dbReference type="ChEBI" id="CHEBI:57427"/>
        <dbReference type="ChEBI" id="CHEBI:134035"/>
    </reaction>
    <physiologicalReaction direction="left-to-right" evidence="22">
        <dbReference type="Rhea" id="RHEA:51361"/>
    </physiologicalReaction>
    <physiologicalReaction direction="right-to-left" evidence="22">
        <dbReference type="Rhea" id="RHEA:51362"/>
    </physiologicalReaction>
</comment>
<organism evidence="28 29">
    <name type="scientific">Falco tinnunculus</name>
    <name type="common">Common kestrel</name>
    <dbReference type="NCBI Taxonomy" id="100819"/>
    <lineage>
        <taxon>Eukaryota</taxon>
        <taxon>Metazoa</taxon>
        <taxon>Chordata</taxon>
        <taxon>Craniata</taxon>
        <taxon>Vertebrata</taxon>
        <taxon>Euteleostomi</taxon>
        <taxon>Archelosauria</taxon>
        <taxon>Archosauria</taxon>
        <taxon>Dinosauria</taxon>
        <taxon>Saurischia</taxon>
        <taxon>Theropoda</taxon>
        <taxon>Coelurosauria</taxon>
        <taxon>Aves</taxon>
        <taxon>Neognathae</taxon>
        <taxon>Neoaves</taxon>
        <taxon>Telluraves</taxon>
        <taxon>Australaves</taxon>
        <taxon>Falconiformes</taxon>
        <taxon>Falconidae</taxon>
        <taxon>Falco</taxon>
    </lineage>
</organism>
<evidence type="ECO:0000256" key="4">
    <source>
        <dbReference type="ARBA" id="ARBA00022723"/>
    </source>
</evidence>
<name>A0A8C4TVZ0_FALTI</name>
<dbReference type="GO" id="GO:0006508">
    <property type="term" value="P:proteolysis"/>
    <property type="evidence" value="ECO:0007669"/>
    <property type="project" value="UniProtKB-KW"/>
</dbReference>
<evidence type="ECO:0000256" key="3">
    <source>
        <dbReference type="ARBA" id="ARBA00022670"/>
    </source>
</evidence>
<sequence>MAGGSGRRRAAAWAAGLGLCAGLLALVAAVLLRAYALRAPAIPRLWARRGGTAAFSAGEKQELKEALRGAIKIPTVSISPEDLNKTAMAEFGNYIQEVFPAVFSSKFIQHEIVGKYSHLFTVQGSNPELMPYMLLAHMDVVPAPPEGWDFPPFSAAEHEGFIYGRGTLDNKNSAIGILQALEFLLRRNYRPHRSFYVGIGHDEEVFGRKGAMKIAALLEARGVKLSFLLDEGSAILDGIIAGVEKPVAVIAITEKGSLTLNFTVEKEPGHSSFPPKETSIGILAAAMSRLEQNPLRNLFGHGPELMTMEYLASEFRFPLNLVMSNLWLFSPIVSRVLAWKPSTNALIRTTTAVTMFNAGIKINVIPSFAKATVNFRIHSAEKAAEVLETVRNTVADDRVKIDVVEAFDPLPISPWDDQTFGVHIFQRTILDTFPDVNSVVPGTCIGNTDSRHFTNVTSAIYRFNPLLLKPDDLPRYCILSACGQLFGVGTGERKDRYALGRRRKPNLVYLGVVVVVPHILFGRPFPADLGAAQIGDGNYPGRVLALILLYFKCRQDLS</sequence>
<evidence type="ECO:0000256" key="12">
    <source>
        <dbReference type="ARBA" id="ARBA00047866"/>
    </source>
</evidence>
<dbReference type="Gene3D" id="3.30.70.360">
    <property type="match status" value="1"/>
</dbReference>
<comment type="catalytic activity">
    <reaction evidence="13">
        <text>(5Z,8Z,11Z,14Z)-eicosatetraenoate + L-phenylalanine = N-(5Z,8Z,11Z,14Z-eicosatetraenoyl)-L-phenylalanine + H2O</text>
        <dbReference type="Rhea" id="RHEA:51312"/>
        <dbReference type="ChEBI" id="CHEBI:15377"/>
        <dbReference type="ChEBI" id="CHEBI:32395"/>
        <dbReference type="ChEBI" id="CHEBI:58095"/>
        <dbReference type="ChEBI" id="CHEBI:134022"/>
    </reaction>
    <physiologicalReaction direction="left-to-right" evidence="13">
        <dbReference type="Rhea" id="RHEA:51313"/>
    </physiologicalReaction>
    <physiologicalReaction direction="right-to-left" evidence="13">
        <dbReference type="Rhea" id="RHEA:51314"/>
    </physiologicalReaction>
</comment>
<evidence type="ECO:0000256" key="21">
    <source>
        <dbReference type="ARBA" id="ARBA00048822"/>
    </source>
</evidence>
<comment type="catalytic activity">
    <reaction evidence="9">
        <text>(9Z)-octadecenoate + glycine = N-(9Z-octadecenoyl)glycine + H2O</text>
        <dbReference type="Rhea" id="RHEA:51316"/>
        <dbReference type="ChEBI" id="CHEBI:15377"/>
        <dbReference type="ChEBI" id="CHEBI:30823"/>
        <dbReference type="ChEBI" id="CHEBI:57305"/>
        <dbReference type="ChEBI" id="CHEBI:133992"/>
    </reaction>
    <physiologicalReaction direction="right-to-left" evidence="9">
        <dbReference type="Rhea" id="RHEA:51318"/>
    </physiologicalReaction>
</comment>
<evidence type="ECO:0000256" key="17">
    <source>
        <dbReference type="ARBA" id="ARBA00048402"/>
    </source>
</evidence>
<keyword evidence="6" id="KW-0862">Zinc</keyword>
<evidence type="ECO:0000256" key="6">
    <source>
        <dbReference type="ARBA" id="ARBA00022833"/>
    </source>
</evidence>
<comment type="catalytic activity">
    <reaction evidence="10">
        <text>N-(4Z,7Z,10Z,13Z,16Z,19Z-docosahexaenoyl)-L-phenylalanine + H2O = (4Z,7Z,10Z,13Z,16Z,19Z)-docosahexaenoate + L-phenylalanine</text>
        <dbReference type="Rhea" id="RHEA:64132"/>
        <dbReference type="ChEBI" id="CHEBI:15377"/>
        <dbReference type="ChEBI" id="CHEBI:58095"/>
        <dbReference type="ChEBI" id="CHEBI:77016"/>
        <dbReference type="ChEBI" id="CHEBI:149701"/>
    </reaction>
    <physiologicalReaction direction="left-to-right" evidence="10">
        <dbReference type="Rhea" id="RHEA:64133"/>
    </physiologicalReaction>
</comment>
<keyword evidence="3" id="KW-0645">Protease</keyword>
<comment type="pathway">
    <text evidence="7">Amino-acid metabolism.</text>
</comment>
<evidence type="ECO:0000256" key="23">
    <source>
        <dbReference type="ARBA" id="ARBA00048840"/>
    </source>
</evidence>
<evidence type="ECO:0000256" key="8">
    <source>
        <dbReference type="ARBA" id="ARBA00046147"/>
    </source>
</evidence>
<evidence type="ECO:0000256" key="18">
    <source>
        <dbReference type="ARBA" id="ARBA00048579"/>
    </source>
</evidence>
<dbReference type="Ensembl" id="ENSFTIT00000003395.1">
    <property type="protein sequence ID" value="ENSFTIP00000003247.1"/>
    <property type="gene ID" value="ENSFTIG00000002236.1"/>
</dbReference>
<comment type="catalytic activity">
    <reaction evidence="25">
        <text>N-(5Z,8Z,11Z,14Z-eicosatetraenoyl)-L-serine + H2O = (5Z,8Z,11Z,14Z)-eicosatetraenoate + L-serine</text>
        <dbReference type="Rhea" id="RHEA:64116"/>
        <dbReference type="ChEBI" id="CHEBI:15377"/>
        <dbReference type="ChEBI" id="CHEBI:32395"/>
        <dbReference type="ChEBI" id="CHEBI:33384"/>
        <dbReference type="ChEBI" id="CHEBI:149697"/>
    </reaction>
    <physiologicalReaction direction="left-to-right" evidence="25">
        <dbReference type="Rhea" id="RHEA:64117"/>
    </physiologicalReaction>
    <physiologicalReaction direction="right-to-left" evidence="25">
        <dbReference type="Rhea" id="RHEA:64118"/>
    </physiologicalReaction>
</comment>
<comment type="catalytic activity">
    <reaction evidence="26">
        <text>N-(9Z-octadecenoyl)-L-lysine + H2O = L-lysine + (9Z)-octadecenoate</text>
        <dbReference type="Rhea" id="RHEA:64192"/>
        <dbReference type="ChEBI" id="CHEBI:15377"/>
        <dbReference type="ChEBI" id="CHEBI:30823"/>
        <dbReference type="ChEBI" id="CHEBI:32551"/>
        <dbReference type="ChEBI" id="CHEBI:149731"/>
    </reaction>
    <physiologicalReaction direction="left-to-right" evidence="26">
        <dbReference type="Rhea" id="RHEA:64193"/>
    </physiologicalReaction>
</comment>
<evidence type="ECO:0000256" key="9">
    <source>
        <dbReference type="ARBA" id="ARBA00047450"/>
    </source>
</evidence>
<evidence type="ECO:0000256" key="7">
    <source>
        <dbReference type="ARBA" id="ARBA00034698"/>
    </source>
</evidence>
<dbReference type="OrthoDB" id="3064516at2759"/>
<dbReference type="SUPFAM" id="SSF53187">
    <property type="entry name" value="Zn-dependent exopeptidases"/>
    <property type="match status" value="1"/>
</dbReference>
<dbReference type="OMA" id="DWTHHPF"/>
<evidence type="ECO:0000256" key="24">
    <source>
        <dbReference type="ARBA" id="ARBA00048879"/>
    </source>
</evidence>
<dbReference type="SUPFAM" id="SSF55031">
    <property type="entry name" value="Bacterial exopeptidase dimerisation domain"/>
    <property type="match status" value="1"/>
</dbReference>
<dbReference type="GO" id="GO:0046872">
    <property type="term" value="F:metal ion binding"/>
    <property type="evidence" value="ECO:0007669"/>
    <property type="project" value="UniProtKB-KW"/>
</dbReference>
<comment type="catalytic activity">
    <reaction evidence="12">
        <text>N-(9Z-octadecenoyl)-L-tyrosine + H2O = L-tyrosine + (9Z)-octadecenoate</text>
        <dbReference type="Rhea" id="RHEA:64184"/>
        <dbReference type="ChEBI" id="CHEBI:15377"/>
        <dbReference type="ChEBI" id="CHEBI:30823"/>
        <dbReference type="ChEBI" id="CHEBI:58315"/>
        <dbReference type="ChEBI" id="CHEBI:149734"/>
    </reaction>
    <physiologicalReaction direction="left-to-right" evidence="12">
        <dbReference type="Rhea" id="RHEA:64185"/>
    </physiologicalReaction>
</comment>
<comment type="similarity">
    <text evidence="2">Belongs to the peptidase M20A family.</text>
</comment>
<dbReference type="Pfam" id="PF07687">
    <property type="entry name" value="M20_dimer"/>
    <property type="match status" value="1"/>
</dbReference>
<evidence type="ECO:0000313" key="28">
    <source>
        <dbReference type="Ensembl" id="ENSFTIP00000003247.1"/>
    </source>
</evidence>
<evidence type="ECO:0000256" key="1">
    <source>
        <dbReference type="ARBA" id="ARBA00004872"/>
    </source>
</evidence>
<evidence type="ECO:0000259" key="27">
    <source>
        <dbReference type="Pfam" id="PF07687"/>
    </source>
</evidence>
<keyword evidence="5" id="KW-0378">Hydrolase</keyword>
<feature type="domain" description="Peptidase M20 dimerisation" evidence="27">
    <location>
        <begin position="253"/>
        <end position="396"/>
    </location>
</feature>
<evidence type="ECO:0000256" key="16">
    <source>
        <dbReference type="ARBA" id="ARBA00048380"/>
    </source>
</evidence>
<protein>
    <submittedName>
        <fullName evidence="28">Peptidase M20 domain containing 1</fullName>
    </submittedName>
</protein>
<comment type="catalytic activity">
    <reaction evidence="11">
        <text>N-octadecanoyl-L-phenylalanine + H2O = octadecanoate + L-phenylalanine</text>
        <dbReference type="Rhea" id="RHEA:64128"/>
        <dbReference type="ChEBI" id="CHEBI:15377"/>
        <dbReference type="ChEBI" id="CHEBI:25629"/>
        <dbReference type="ChEBI" id="CHEBI:58095"/>
        <dbReference type="ChEBI" id="CHEBI:149700"/>
    </reaction>
    <physiologicalReaction direction="left-to-right" evidence="11">
        <dbReference type="Rhea" id="RHEA:64129"/>
    </physiologicalReaction>
</comment>
<evidence type="ECO:0000256" key="22">
    <source>
        <dbReference type="ARBA" id="ARBA00048827"/>
    </source>
</evidence>
<dbReference type="Gene3D" id="3.40.630.10">
    <property type="entry name" value="Zn peptidases"/>
    <property type="match status" value="1"/>
</dbReference>
<dbReference type="GO" id="GO:0004046">
    <property type="term" value="F:aminoacylase activity"/>
    <property type="evidence" value="ECO:0007669"/>
    <property type="project" value="UniProtKB-EC"/>
</dbReference>
<dbReference type="GO" id="GO:0043605">
    <property type="term" value="P:amide catabolic process"/>
    <property type="evidence" value="ECO:0007669"/>
    <property type="project" value="TreeGrafter"/>
</dbReference>
<evidence type="ECO:0000256" key="19">
    <source>
        <dbReference type="ARBA" id="ARBA00048597"/>
    </source>
</evidence>
<dbReference type="AlphaFoldDB" id="A0A8C4TVZ0"/>
<evidence type="ECO:0000256" key="15">
    <source>
        <dbReference type="ARBA" id="ARBA00048145"/>
    </source>
</evidence>
<comment type="catalytic activity">
    <reaction evidence="15">
        <text>N-(9Z-octadecenoyl)-L-methionine + H2O = (9Z)-octadecenoate + L-methionine</text>
        <dbReference type="Rhea" id="RHEA:64144"/>
        <dbReference type="ChEBI" id="CHEBI:15377"/>
        <dbReference type="ChEBI" id="CHEBI:30823"/>
        <dbReference type="ChEBI" id="CHEBI:57844"/>
        <dbReference type="ChEBI" id="CHEBI:149732"/>
    </reaction>
    <physiologicalReaction direction="left-to-right" evidence="15">
        <dbReference type="Rhea" id="RHEA:64145"/>
    </physiologicalReaction>
</comment>
<dbReference type="InterPro" id="IPR011650">
    <property type="entry name" value="Peptidase_M20_dimer"/>
</dbReference>
<dbReference type="InterPro" id="IPR047177">
    <property type="entry name" value="Pept_M20A"/>
</dbReference>
<comment type="catalytic activity">
    <reaction evidence="20">
        <text>N-(9Z-octadecenoyl)-L-glutamine + H2O = L-glutamine + (9Z)-octadecenoate</text>
        <dbReference type="Rhea" id="RHEA:51356"/>
        <dbReference type="ChEBI" id="CHEBI:15377"/>
        <dbReference type="ChEBI" id="CHEBI:30823"/>
        <dbReference type="ChEBI" id="CHEBI:58359"/>
        <dbReference type="ChEBI" id="CHEBI:134033"/>
    </reaction>
    <physiologicalReaction direction="left-to-right" evidence="20">
        <dbReference type="Rhea" id="RHEA:51357"/>
    </physiologicalReaction>
</comment>
<evidence type="ECO:0000256" key="13">
    <source>
        <dbReference type="ARBA" id="ARBA00047874"/>
    </source>
</evidence>
<evidence type="ECO:0000256" key="14">
    <source>
        <dbReference type="ARBA" id="ARBA00047879"/>
    </source>
</evidence>
<reference evidence="28" key="1">
    <citation type="submission" date="2025-08" db="UniProtKB">
        <authorList>
            <consortium name="Ensembl"/>
        </authorList>
    </citation>
    <scope>IDENTIFICATION</scope>
</reference>
<evidence type="ECO:0000256" key="2">
    <source>
        <dbReference type="ARBA" id="ARBA00006247"/>
    </source>
</evidence>
<comment type="catalytic activity">
    <reaction evidence="14">
        <text>N-hexadecanoyl-L-phenylalanine + H2O = hexadecanoate + L-phenylalanine</text>
        <dbReference type="Rhea" id="RHEA:64124"/>
        <dbReference type="ChEBI" id="CHEBI:7896"/>
        <dbReference type="ChEBI" id="CHEBI:15377"/>
        <dbReference type="ChEBI" id="CHEBI:58095"/>
        <dbReference type="ChEBI" id="CHEBI:149699"/>
    </reaction>
    <physiologicalReaction direction="left-to-right" evidence="14">
        <dbReference type="Rhea" id="RHEA:64125"/>
    </physiologicalReaction>
</comment>
<comment type="catalytic activity">
    <reaction evidence="19">
        <text>N-(9Z-octadecenoyl)-L-serine + H2O = L-serine + (9Z)-octadecenoate</text>
        <dbReference type="Rhea" id="RHEA:51352"/>
        <dbReference type="ChEBI" id="CHEBI:15377"/>
        <dbReference type="ChEBI" id="CHEBI:30823"/>
        <dbReference type="ChEBI" id="CHEBI:33384"/>
        <dbReference type="ChEBI" id="CHEBI:134031"/>
    </reaction>
    <physiologicalReaction direction="left-to-right" evidence="19">
        <dbReference type="Rhea" id="RHEA:51353"/>
    </physiologicalReaction>
</comment>
<dbReference type="GO" id="GO:0006520">
    <property type="term" value="P:amino acid metabolic process"/>
    <property type="evidence" value="ECO:0007669"/>
    <property type="project" value="TreeGrafter"/>
</dbReference>
<dbReference type="Proteomes" id="UP000694562">
    <property type="component" value="Unplaced"/>
</dbReference>
<evidence type="ECO:0000256" key="20">
    <source>
        <dbReference type="ARBA" id="ARBA00048729"/>
    </source>
</evidence>
<comment type="catalytic activity">
    <reaction evidence="17">
        <text>N-(5Z,8Z,11Z,14Z)-eicosatetraenoyl-glycine + H2O = (5Z,8Z,11Z,14Z)-eicosatetraenoate + glycine</text>
        <dbReference type="Rhea" id="RHEA:64108"/>
        <dbReference type="ChEBI" id="CHEBI:15377"/>
        <dbReference type="ChEBI" id="CHEBI:32395"/>
        <dbReference type="ChEBI" id="CHEBI:57305"/>
        <dbReference type="ChEBI" id="CHEBI:59002"/>
    </reaction>
    <physiologicalReaction direction="left-to-right" evidence="17">
        <dbReference type="Rhea" id="RHEA:64109"/>
    </physiologicalReaction>
    <physiologicalReaction direction="right-to-left" evidence="17">
        <dbReference type="Rhea" id="RHEA:64110"/>
    </physiologicalReaction>
</comment>
<evidence type="ECO:0000256" key="11">
    <source>
        <dbReference type="ARBA" id="ARBA00047723"/>
    </source>
</evidence>
<dbReference type="GO" id="GO:0043604">
    <property type="term" value="P:amide biosynthetic process"/>
    <property type="evidence" value="ECO:0007669"/>
    <property type="project" value="TreeGrafter"/>
</dbReference>
<evidence type="ECO:0000256" key="5">
    <source>
        <dbReference type="ARBA" id="ARBA00022801"/>
    </source>
</evidence>
<dbReference type="PANTHER" id="PTHR45962:SF1">
    <property type="entry name" value="N-FATTY-ACYL-AMINO ACID SYNTHASE_HYDROLASE PM20D1"/>
    <property type="match status" value="1"/>
</dbReference>